<dbReference type="GO" id="GO:0016740">
    <property type="term" value="F:transferase activity"/>
    <property type="evidence" value="ECO:0007669"/>
    <property type="project" value="UniProtKB-KW"/>
</dbReference>
<dbReference type="CDD" id="cd04186">
    <property type="entry name" value="GT_2_like_c"/>
    <property type="match status" value="1"/>
</dbReference>
<dbReference type="EMBL" id="LCBU01000024">
    <property type="protein sequence ID" value="KKS17308.1"/>
    <property type="molecule type" value="Genomic_DNA"/>
</dbReference>
<dbReference type="PANTHER" id="PTHR43179">
    <property type="entry name" value="RHAMNOSYLTRANSFERASE WBBL"/>
    <property type="match status" value="1"/>
</dbReference>
<evidence type="ECO:0000313" key="3">
    <source>
        <dbReference type="Proteomes" id="UP000033969"/>
    </source>
</evidence>
<sequence length="308" mass="35286">MNKIPDLSVIIVSSKKDFLLDCLGTLEPALAGIENEIILIDNASIENIGSLAKEKYPEIKVIRREENGGFGENNNMGMRIAKGRFVLLLNDDTKLLDKNIFKEMVAWMDAHPKVGISSCALVNPDGITYQGSGGYYPTLFRVFAWMTFLDDIPGVDRVIGPYHPLHSWSPFYKGGSYFKNKHRQDWVTGAFFLMRAEAMKEAGIFDEDFFLYVEEVELATRFIKKGWQIWYLPEWKIIHYGQVTTGSEKAMIFELQNLILMYKKHEKGWKIPILRGILKLGTVLRMILWGVVGKREVFKVYAKAFKAI</sequence>
<accession>A0A0G0ZW56</accession>
<dbReference type="InterPro" id="IPR001173">
    <property type="entry name" value="Glyco_trans_2-like"/>
</dbReference>
<name>A0A0G0ZW56_9BACT</name>
<gene>
    <name evidence="2" type="ORF">UU74_C0024G0002</name>
</gene>
<comment type="caution">
    <text evidence="2">The sequence shown here is derived from an EMBL/GenBank/DDBJ whole genome shotgun (WGS) entry which is preliminary data.</text>
</comment>
<dbReference type="AlphaFoldDB" id="A0A0G0ZW56"/>
<keyword evidence="2" id="KW-0808">Transferase</keyword>
<evidence type="ECO:0000313" key="2">
    <source>
        <dbReference type="EMBL" id="KKS17308.1"/>
    </source>
</evidence>
<reference evidence="2 3" key="1">
    <citation type="journal article" date="2015" name="Nature">
        <title>rRNA introns, odd ribosomes, and small enigmatic genomes across a large radiation of phyla.</title>
        <authorList>
            <person name="Brown C.T."/>
            <person name="Hug L.A."/>
            <person name="Thomas B.C."/>
            <person name="Sharon I."/>
            <person name="Castelle C.J."/>
            <person name="Singh A."/>
            <person name="Wilkins M.J."/>
            <person name="Williams K.H."/>
            <person name="Banfield J.F."/>
        </authorList>
    </citation>
    <scope>NUCLEOTIDE SEQUENCE [LARGE SCALE GENOMIC DNA]</scope>
</reference>
<protein>
    <submittedName>
        <fullName evidence="2">Glycosyl transferase family 2</fullName>
    </submittedName>
</protein>
<dbReference type="Gene3D" id="3.90.550.10">
    <property type="entry name" value="Spore Coat Polysaccharide Biosynthesis Protein SpsA, Chain A"/>
    <property type="match status" value="1"/>
</dbReference>
<dbReference type="PANTHER" id="PTHR43179:SF7">
    <property type="entry name" value="RHAMNOSYLTRANSFERASE WBBL"/>
    <property type="match status" value="1"/>
</dbReference>
<feature type="domain" description="Glycosyltransferase 2-like" evidence="1">
    <location>
        <begin position="16"/>
        <end position="120"/>
    </location>
</feature>
<dbReference type="InterPro" id="IPR029044">
    <property type="entry name" value="Nucleotide-diphossugar_trans"/>
</dbReference>
<evidence type="ECO:0000259" key="1">
    <source>
        <dbReference type="Pfam" id="PF00535"/>
    </source>
</evidence>
<organism evidence="2 3">
    <name type="scientific">Candidatus Woesebacteria bacterium GW2011_GWA1_41_7</name>
    <dbReference type="NCBI Taxonomy" id="1618556"/>
    <lineage>
        <taxon>Bacteria</taxon>
        <taxon>Candidatus Woeseibacteriota</taxon>
    </lineage>
</organism>
<dbReference type="Pfam" id="PF00535">
    <property type="entry name" value="Glycos_transf_2"/>
    <property type="match status" value="1"/>
</dbReference>
<proteinExistence type="predicted"/>
<dbReference type="Proteomes" id="UP000033969">
    <property type="component" value="Unassembled WGS sequence"/>
</dbReference>
<dbReference type="SUPFAM" id="SSF53448">
    <property type="entry name" value="Nucleotide-diphospho-sugar transferases"/>
    <property type="match status" value="1"/>
</dbReference>